<reference evidence="1" key="2">
    <citation type="submission" date="2020-07" db="EMBL/GenBank/DDBJ databases">
        <authorList>
            <person name="Vera ALvarez R."/>
            <person name="Arias-Moreno D.M."/>
            <person name="Jimenez-Jacinto V."/>
            <person name="Jimenez-Bremont J.F."/>
            <person name="Swaminathan K."/>
            <person name="Moose S.P."/>
            <person name="Guerrero-Gonzalez M.L."/>
            <person name="Marino-Ramirez L."/>
            <person name="Landsman D."/>
            <person name="Rodriguez-Kessler M."/>
            <person name="Delgado-Sanchez P."/>
        </authorList>
    </citation>
    <scope>NUCLEOTIDE SEQUENCE</scope>
    <source>
        <tissue evidence="1">Cladode</tissue>
    </source>
</reference>
<evidence type="ECO:0000313" key="1">
    <source>
        <dbReference type="EMBL" id="MBA4668154.1"/>
    </source>
</evidence>
<protein>
    <submittedName>
        <fullName evidence="1">Uncharacterized protein</fullName>
    </submittedName>
</protein>
<dbReference type="AlphaFoldDB" id="A0A7C9AHU0"/>
<sequence>MTVQKCQTRRHDIYIYIYISDGKTSPIGRISNLECFLNQFTCFSASNLQPHTLTLLNHIITTNISFLLIPLQTTHQLHLQCAHQPLQPHLHHSSYLHLILPCKNKP</sequence>
<organism evidence="1">
    <name type="scientific">Opuntia streptacantha</name>
    <name type="common">Prickly pear cactus</name>
    <name type="synonym">Opuntia cardona</name>
    <dbReference type="NCBI Taxonomy" id="393608"/>
    <lineage>
        <taxon>Eukaryota</taxon>
        <taxon>Viridiplantae</taxon>
        <taxon>Streptophyta</taxon>
        <taxon>Embryophyta</taxon>
        <taxon>Tracheophyta</taxon>
        <taxon>Spermatophyta</taxon>
        <taxon>Magnoliopsida</taxon>
        <taxon>eudicotyledons</taxon>
        <taxon>Gunneridae</taxon>
        <taxon>Pentapetalae</taxon>
        <taxon>Caryophyllales</taxon>
        <taxon>Cactineae</taxon>
        <taxon>Cactaceae</taxon>
        <taxon>Opuntioideae</taxon>
        <taxon>Opuntia</taxon>
    </lineage>
</organism>
<dbReference type="EMBL" id="GISG01238606">
    <property type="protein sequence ID" value="MBA4668157.1"/>
    <property type="molecule type" value="Transcribed_RNA"/>
</dbReference>
<name>A0A7C9AHU0_OPUST</name>
<dbReference type="EMBL" id="GISG01238600">
    <property type="protein sequence ID" value="MBA4668154.1"/>
    <property type="molecule type" value="Transcribed_RNA"/>
</dbReference>
<proteinExistence type="predicted"/>
<reference evidence="1" key="1">
    <citation type="journal article" date="2013" name="J. Plant Res.">
        <title>Effect of fungi and light on seed germination of three Opuntia species from semiarid lands of central Mexico.</title>
        <authorList>
            <person name="Delgado-Sanchez P."/>
            <person name="Jimenez-Bremont J.F."/>
            <person name="Guerrero-Gonzalez Mde L."/>
            <person name="Flores J."/>
        </authorList>
    </citation>
    <scope>NUCLEOTIDE SEQUENCE</scope>
    <source>
        <tissue evidence="1">Cladode</tissue>
    </source>
</reference>
<accession>A0A7C9AHU0</accession>
<dbReference type="EMBL" id="GISG01238599">
    <property type="protein sequence ID" value="MBA4668153.1"/>
    <property type="molecule type" value="Transcribed_RNA"/>
</dbReference>